<accession>A0A7W7C589</accession>
<organism evidence="1 2">
    <name type="scientific">Crossiella cryophila</name>
    <dbReference type="NCBI Taxonomy" id="43355"/>
    <lineage>
        <taxon>Bacteria</taxon>
        <taxon>Bacillati</taxon>
        <taxon>Actinomycetota</taxon>
        <taxon>Actinomycetes</taxon>
        <taxon>Pseudonocardiales</taxon>
        <taxon>Pseudonocardiaceae</taxon>
        <taxon>Crossiella</taxon>
    </lineage>
</organism>
<dbReference type="InterPro" id="IPR009057">
    <property type="entry name" value="Homeodomain-like_sf"/>
</dbReference>
<protein>
    <submittedName>
        <fullName evidence="1">Uncharacterized protein (DUF433 family)</fullName>
    </submittedName>
</protein>
<dbReference type="InterPro" id="IPR007367">
    <property type="entry name" value="DUF433"/>
</dbReference>
<dbReference type="AlphaFoldDB" id="A0A7W7C589"/>
<reference evidence="1 2" key="1">
    <citation type="submission" date="2020-08" db="EMBL/GenBank/DDBJ databases">
        <title>Sequencing the genomes of 1000 actinobacteria strains.</title>
        <authorList>
            <person name="Klenk H.-P."/>
        </authorList>
    </citation>
    <scope>NUCLEOTIDE SEQUENCE [LARGE SCALE GENOMIC DNA]</scope>
    <source>
        <strain evidence="1 2">DSM 44230</strain>
    </source>
</reference>
<dbReference type="EMBL" id="JACHMH010000001">
    <property type="protein sequence ID" value="MBB4674771.1"/>
    <property type="molecule type" value="Genomic_DNA"/>
</dbReference>
<proteinExistence type="predicted"/>
<gene>
    <name evidence="1" type="ORF">HNR67_000889</name>
</gene>
<dbReference type="PANTHER" id="PTHR34849:SF3">
    <property type="entry name" value="SSR2962 PROTEIN"/>
    <property type="match status" value="1"/>
</dbReference>
<evidence type="ECO:0000313" key="1">
    <source>
        <dbReference type="EMBL" id="MBB4674771.1"/>
    </source>
</evidence>
<dbReference type="RefSeq" id="WP_185000852.1">
    <property type="nucleotide sequence ID" value="NZ_BAAAUI010000024.1"/>
</dbReference>
<evidence type="ECO:0000313" key="2">
    <source>
        <dbReference type="Proteomes" id="UP000533598"/>
    </source>
</evidence>
<dbReference type="Pfam" id="PF04255">
    <property type="entry name" value="DUF433"/>
    <property type="match status" value="1"/>
</dbReference>
<sequence>MSFLKVSQDPAVLRGVPVVTGTKIAVATVVALVCEGLTAAEIVLKHPDLEIGDVDFCLEYLRGGA</sequence>
<dbReference type="Proteomes" id="UP000533598">
    <property type="component" value="Unassembled WGS sequence"/>
</dbReference>
<dbReference type="SUPFAM" id="SSF46689">
    <property type="entry name" value="Homeodomain-like"/>
    <property type="match status" value="1"/>
</dbReference>
<name>A0A7W7C589_9PSEU</name>
<dbReference type="InterPro" id="IPR036388">
    <property type="entry name" value="WH-like_DNA-bd_sf"/>
</dbReference>
<keyword evidence="2" id="KW-1185">Reference proteome</keyword>
<dbReference type="Gene3D" id="1.10.10.10">
    <property type="entry name" value="Winged helix-like DNA-binding domain superfamily/Winged helix DNA-binding domain"/>
    <property type="match status" value="1"/>
</dbReference>
<comment type="caution">
    <text evidence="1">The sequence shown here is derived from an EMBL/GenBank/DDBJ whole genome shotgun (WGS) entry which is preliminary data.</text>
</comment>
<dbReference type="PANTHER" id="PTHR34849">
    <property type="entry name" value="SSL5025 PROTEIN"/>
    <property type="match status" value="1"/>
</dbReference>